<keyword evidence="4 6" id="KW-0238">DNA-binding</keyword>
<sequence length="230" mass="26725">MTNLNFTLDFEKLKEELISSNLNDVIKSTMIVVLNAYMERERDQYMKKSAYERDENRHDYRNGYYERKFTLNVGKVALQVPRTRTGNFKTELFEQYSRSDQAFILSMAEMVINGVSTRKVSKVMEQLCGEKVSKSTVSTITQKLDPVINEWGGNRPLNTMIYRYLYVDAMYIKVRENDKVVSKAVYIGLAVREDGTHDVIGLQVAQAESKTNWSRFFESLKSRGFQSPSW</sequence>
<evidence type="ECO:0000256" key="4">
    <source>
        <dbReference type="ARBA" id="ARBA00023125"/>
    </source>
</evidence>
<protein>
    <recommendedName>
        <fullName evidence="6">Mutator family transposase</fullName>
    </recommendedName>
</protein>
<keyword evidence="5 6" id="KW-0233">DNA recombination</keyword>
<evidence type="ECO:0000256" key="3">
    <source>
        <dbReference type="ARBA" id="ARBA00022578"/>
    </source>
</evidence>
<evidence type="ECO:0000256" key="1">
    <source>
        <dbReference type="ARBA" id="ARBA00002190"/>
    </source>
</evidence>
<keyword evidence="8" id="KW-1185">Reference proteome</keyword>
<evidence type="ECO:0000256" key="5">
    <source>
        <dbReference type="ARBA" id="ARBA00023172"/>
    </source>
</evidence>
<organism evidence="7 8">
    <name type="scientific">Gracilibacillus boraciitolerans JCM 21714</name>
    <dbReference type="NCBI Taxonomy" id="1298598"/>
    <lineage>
        <taxon>Bacteria</taxon>
        <taxon>Bacillati</taxon>
        <taxon>Bacillota</taxon>
        <taxon>Bacilli</taxon>
        <taxon>Bacillales</taxon>
        <taxon>Bacillaceae</taxon>
        <taxon>Gracilibacillus</taxon>
    </lineage>
</organism>
<comment type="function">
    <text evidence="1 6">Required for the transposition of the insertion element.</text>
</comment>
<accession>W4VQT8</accession>
<dbReference type="GO" id="GO:0004803">
    <property type="term" value="F:transposase activity"/>
    <property type="evidence" value="ECO:0007669"/>
    <property type="project" value="UniProtKB-UniRule"/>
</dbReference>
<dbReference type="Pfam" id="PF00872">
    <property type="entry name" value="Transposase_mut"/>
    <property type="match status" value="1"/>
</dbReference>
<dbReference type="PANTHER" id="PTHR33217">
    <property type="entry name" value="TRANSPOSASE FOR INSERTION SEQUENCE ELEMENT IS1081"/>
    <property type="match status" value="1"/>
</dbReference>
<gene>
    <name evidence="7" type="ORF">JCM21714_4587</name>
</gene>
<keyword evidence="3 6" id="KW-0815">Transposition</keyword>
<dbReference type="EMBL" id="BAVS01000052">
    <property type="protein sequence ID" value="GAE95358.1"/>
    <property type="molecule type" value="Genomic_DNA"/>
</dbReference>
<evidence type="ECO:0000313" key="7">
    <source>
        <dbReference type="EMBL" id="GAE95358.1"/>
    </source>
</evidence>
<proteinExistence type="inferred from homology"/>
<comment type="similarity">
    <text evidence="2 6">Belongs to the transposase mutator family.</text>
</comment>
<dbReference type="Proteomes" id="UP000019102">
    <property type="component" value="Unassembled WGS sequence"/>
</dbReference>
<evidence type="ECO:0000313" key="8">
    <source>
        <dbReference type="Proteomes" id="UP000019102"/>
    </source>
</evidence>
<dbReference type="AlphaFoldDB" id="W4VQT8"/>
<dbReference type="GO" id="GO:0003677">
    <property type="term" value="F:DNA binding"/>
    <property type="evidence" value="ECO:0007669"/>
    <property type="project" value="UniProtKB-UniRule"/>
</dbReference>
<keyword evidence="6" id="KW-0814">Transposable element</keyword>
<comment type="caution">
    <text evidence="7">The sequence shown here is derived from an EMBL/GenBank/DDBJ whole genome shotgun (WGS) entry which is preliminary data.</text>
</comment>
<evidence type="ECO:0000256" key="2">
    <source>
        <dbReference type="ARBA" id="ARBA00010961"/>
    </source>
</evidence>
<dbReference type="STRING" id="1298598.JCM21714_4587"/>
<name>W4VQT8_9BACI</name>
<dbReference type="GO" id="GO:0006313">
    <property type="term" value="P:DNA transposition"/>
    <property type="evidence" value="ECO:0007669"/>
    <property type="project" value="UniProtKB-UniRule"/>
</dbReference>
<reference evidence="7 8" key="1">
    <citation type="journal article" date="2014" name="Genome Announc.">
        <title>Draft Genome Sequence of the Boron-Tolerant and Moderately Halotolerant Bacterium Gracilibacillus boraciitolerans JCM 21714T.</title>
        <authorList>
            <person name="Ahmed I."/>
            <person name="Oshima K."/>
            <person name="Suda W."/>
            <person name="Kitamura K."/>
            <person name="Iida T."/>
            <person name="Ohmori Y."/>
            <person name="Fujiwara T."/>
            <person name="Hattori M."/>
            <person name="Ohkuma M."/>
        </authorList>
    </citation>
    <scope>NUCLEOTIDE SEQUENCE [LARGE SCALE GENOMIC DNA]</scope>
    <source>
        <strain evidence="7 8">JCM 21714</strain>
    </source>
</reference>
<dbReference type="InterPro" id="IPR001207">
    <property type="entry name" value="Transposase_mutator"/>
</dbReference>
<dbReference type="PANTHER" id="PTHR33217:SF7">
    <property type="entry name" value="TRANSPOSASE FOR INSERTION SEQUENCE ELEMENT IS1081"/>
    <property type="match status" value="1"/>
</dbReference>
<evidence type="ECO:0000256" key="6">
    <source>
        <dbReference type="RuleBase" id="RU365089"/>
    </source>
</evidence>
<dbReference type="eggNOG" id="COG3328">
    <property type="taxonomic scope" value="Bacteria"/>
</dbReference>